<name>A0A6L7FZ95_9RHOB</name>
<sequence length="171" mass="18218">MTHPDQTAFRQAMSRLGAAVNIITTDGAAGRHGITASAVCSVTDTPPTLLVCVNRGSSAHDLLIANGVFCVNVLGHDHAELAMRFGRPGLSPEERFEGQDWATLATGAPALKDAMVRCDCRISGIEEVGTHSVILGRVEALELRDDSQSLVYFDRNFHRLGAPAPAQNPSL</sequence>
<dbReference type="InterPro" id="IPR012349">
    <property type="entry name" value="Split_barrel_FMN-bd"/>
</dbReference>
<dbReference type="InterPro" id="IPR050268">
    <property type="entry name" value="NADH-dep_flavin_reductase"/>
</dbReference>
<organism evidence="3 4">
    <name type="scientific">Pseudooceanicola albus</name>
    <dbReference type="NCBI Taxonomy" id="2692189"/>
    <lineage>
        <taxon>Bacteria</taxon>
        <taxon>Pseudomonadati</taxon>
        <taxon>Pseudomonadota</taxon>
        <taxon>Alphaproteobacteria</taxon>
        <taxon>Rhodobacterales</taxon>
        <taxon>Paracoccaceae</taxon>
        <taxon>Pseudooceanicola</taxon>
    </lineage>
</organism>
<keyword evidence="4" id="KW-1185">Reference proteome</keyword>
<comment type="caution">
    <text evidence="3">The sequence shown here is derived from an EMBL/GenBank/DDBJ whole genome shotgun (WGS) entry which is preliminary data.</text>
</comment>
<dbReference type="EMBL" id="WUMU01000004">
    <property type="protein sequence ID" value="MXN17414.1"/>
    <property type="molecule type" value="Genomic_DNA"/>
</dbReference>
<accession>A0A6L7FZ95</accession>
<dbReference type="AlphaFoldDB" id="A0A6L7FZ95"/>
<dbReference type="GO" id="GO:0042602">
    <property type="term" value="F:riboflavin reductase (NADPH) activity"/>
    <property type="evidence" value="ECO:0007669"/>
    <property type="project" value="TreeGrafter"/>
</dbReference>
<keyword evidence="1" id="KW-0560">Oxidoreductase</keyword>
<evidence type="ECO:0000313" key="3">
    <source>
        <dbReference type="EMBL" id="MXN17414.1"/>
    </source>
</evidence>
<dbReference type="GO" id="GO:0010181">
    <property type="term" value="F:FMN binding"/>
    <property type="evidence" value="ECO:0007669"/>
    <property type="project" value="InterPro"/>
</dbReference>
<dbReference type="PANTHER" id="PTHR30466:SF1">
    <property type="entry name" value="FMN REDUCTASE (NADH) RUTF"/>
    <property type="match status" value="1"/>
</dbReference>
<feature type="domain" description="Flavin reductase like" evidence="2">
    <location>
        <begin position="13"/>
        <end position="159"/>
    </location>
</feature>
<dbReference type="SMART" id="SM00903">
    <property type="entry name" value="Flavin_Reduct"/>
    <property type="match status" value="1"/>
</dbReference>
<dbReference type="SUPFAM" id="SSF50475">
    <property type="entry name" value="FMN-binding split barrel"/>
    <property type="match status" value="1"/>
</dbReference>
<proteinExistence type="predicted"/>
<dbReference type="Gene3D" id="2.30.110.10">
    <property type="entry name" value="Electron Transport, Fmn-binding Protein, Chain A"/>
    <property type="match status" value="1"/>
</dbReference>
<reference evidence="3 4" key="1">
    <citation type="submission" date="2019-12" db="EMBL/GenBank/DDBJ databases">
        <authorList>
            <person name="Li M."/>
        </authorList>
    </citation>
    <scope>NUCLEOTIDE SEQUENCE [LARGE SCALE GENOMIC DNA]</scope>
    <source>
        <strain evidence="3 4">GBMRC 2024</strain>
    </source>
</reference>
<dbReference type="InterPro" id="IPR002563">
    <property type="entry name" value="Flavin_Rdtase-like_dom"/>
</dbReference>
<gene>
    <name evidence="3" type="ORF">GR170_06185</name>
</gene>
<dbReference type="Proteomes" id="UP000477911">
    <property type="component" value="Unassembled WGS sequence"/>
</dbReference>
<dbReference type="RefSeq" id="WP_160892715.1">
    <property type="nucleotide sequence ID" value="NZ_WUMU01000004.1"/>
</dbReference>
<dbReference type="Pfam" id="PF01613">
    <property type="entry name" value="Flavin_Reduct"/>
    <property type="match status" value="1"/>
</dbReference>
<evidence type="ECO:0000259" key="2">
    <source>
        <dbReference type="SMART" id="SM00903"/>
    </source>
</evidence>
<evidence type="ECO:0000313" key="4">
    <source>
        <dbReference type="Proteomes" id="UP000477911"/>
    </source>
</evidence>
<dbReference type="GO" id="GO:0006208">
    <property type="term" value="P:pyrimidine nucleobase catabolic process"/>
    <property type="evidence" value="ECO:0007669"/>
    <property type="project" value="TreeGrafter"/>
</dbReference>
<dbReference type="PANTHER" id="PTHR30466">
    <property type="entry name" value="FLAVIN REDUCTASE"/>
    <property type="match status" value="1"/>
</dbReference>
<evidence type="ECO:0000256" key="1">
    <source>
        <dbReference type="ARBA" id="ARBA00023002"/>
    </source>
</evidence>
<protein>
    <submittedName>
        <fullName evidence="3">Flavin reductase</fullName>
    </submittedName>
</protein>